<accession>A0A4T2BIC7</accession>
<proteinExistence type="predicted"/>
<comment type="caution">
    <text evidence="1">The sequence shown here is derived from an EMBL/GenBank/DDBJ whole genome shotgun (WGS) entry which is preliminary data.</text>
</comment>
<name>A0A4T2BIC7_9MICO</name>
<dbReference type="AlphaFoldDB" id="A0A4T2BIC7"/>
<dbReference type="Proteomes" id="UP000306192">
    <property type="component" value="Unassembled WGS sequence"/>
</dbReference>
<organism evidence="1 2">
    <name type="scientific">Subtercola vilae</name>
    <dbReference type="NCBI Taxonomy" id="2056433"/>
    <lineage>
        <taxon>Bacteria</taxon>
        <taxon>Bacillati</taxon>
        <taxon>Actinomycetota</taxon>
        <taxon>Actinomycetes</taxon>
        <taxon>Micrococcales</taxon>
        <taxon>Microbacteriaceae</taxon>
        <taxon>Subtercola</taxon>
    </lineage>
</organism>
<reference evidence="1 2" key="1">
    <citation type="journal article" date="2019" name="Microorganisms">
        <title>Systematic Affiliation and Genome Analysis of Subtercola vilae DB165(T) with Particular Emphasis on Cold Adaptation of an Isolate from a High-Altitude Cold Volcano Lake.</title>
        <authorList>
            <person name="Villalobos A.S."/>
            <person name="Wiese J."/>
            <person name="Imhoff J.F."/>
            <person name="Dorador C."/>
            <person name="Keller A."/>
            <person name="Hentschel U."/>
        </authorList>
    </citation>
    <scope>NUCLEOTIDE SEQUENCE [LARGE SCALE GENOMIC DNA]</scope>
    <source>
        <strain evidence="1 2">DB165</strain>
    </source>
</reference>
<evidence type="ECO:0000313" key="1">
    <source>
        <dbReference type="EMBL" id="TIH28778.1"/>
    </source>
</evidence>
<sequence>MFRDLSVDEQKLLATACQPFMIPSPRGGEPGWPVWDFVARTFSSESQSNLVPEDILAGLPVGVAPDGGEPYRLFWVRDGIRAGQPKDDSIFGLTVAGMHAVRSLVPRLGELADSLAAYIGALAAAELQLSPSPNEVAKWDAPLQDITVGTYLQGRPYPVTLKASVAAEVVRREYAPINVQITSEAVTCQVRGRSLRAFLGVNTAEQYLARAWHYQLPAQEPVLASPMTLIQTIDYFGYVLEASALWRSSGGGSVVRVRSLKSAASLSQSASTVEEFDNRISSLCTIIDHFALPDVPPEILKKRFSGQQGSLNSLTYFLERMVVDEPYSSSVKEALGKLRDVRHLRTAAQHDSERPRRQAAEARSRFGLAPIAVDWAGDWDAIRAHLANAFTSIIEAVQASDDHL</sequence>
<protein>
    <submittedName>
        <fullName evidence="1">Uncharacterized protein</fullName>
    </submittedName>
</protein>
<evidence type="ECO:0000313" key="2">
    <source>
        <dbReference type="Proteomes" id="UP000306192"/>
    </source>
</evidence>
<dbReference type="EMBL" id="QYRT01000066">
    <property type="protein sequence ID" value="TIH28778.1"/>
    <property type="molecule type" value="Genomic_DNA"/>
</dbReference>
<gene>
    <name evidence="1" type="ORF">D4765_18240</name>
</gene>
<keyword evidence="2" id="KW-1185">Reference proteome</keyword>